<dbReference type="InterPro" id="IPR000504">
    <property type="entry name" value="RRM_dom"/>
</dbReference>
<dbReference type="InterPro" id="IPR050907">
    <property type="entry name" value="SRSF"/>
</dbReference>
<dbReference type="WBParaSite" id="PgE165_g001_t03">
    <property type="protein sequence ID" value="PgE165_g001_t03"/>
    <property type="gene ID" value="PgE165_g001"/>
</dbReference>
<feature type="compositionally biased region" description="Basic residues" evidence="2">
    <location>
        <begin position="161"/>
        <end position="170"/>
    </location>
</feature>
<dbReference type="PROSITE" id="PS50102">
    <property type="entry name" value="RRM"/>
    <property type="match status" value="1"/>
</dbReference>
<evidence type="ECO:0000313" key="4">
    <source>
        <dbReference type="Proteomes" id="UP000887569"/>
    </source>
</evidence>
<evidence type="ECO:0000313" key="5">
    <source>
        <dbReference type="WBParaSite" id="PgE165_g001_t02"/>
    </source>
</evidence>
<evidence type="ECO:0000256" key="2">
    <source>
        <dbReference type="SAM" id="MobiDB-lite"/>
    </source>
</evidence>
<dbReference type="InterPro" id="IPR035979">
    <property type="entry name" value="RBD_domain_sf"/>
</dbReference>
<dbReference type="SMART" id="SM00360">
    <property type="entry name" value="RRM"/>
    <property type="match status" value="1"/>
</dbReference>
<dbReference type="Pfam" id="PF00076">
    <property type="entry name" value="RRM_1"/>
    <property type="match status" value="1"/>
</dbReference>
<dbReference type="SUPFAM" id="SSF54928">
    <property type="entry name" value="RNA-binding domain, RBD"/>
    <property type="match status" value="1"/>
</dbReference>
<evidence type="ECO:0000259" key="3">
    <source>
        <dbReference type="PROSITE" id="PS50102"/>
    </source>
</evidence>
<dbReference type="InterPro" id="IPR012677">
    <property type="entry name" value="Nucleotide-bd_a/b_plait_sf"/>
</dbReference>
<evidence type="ECO:0000313" key="6">
    <source>
        <dbReference type="WBParaSite" id="PgE165_g001_t03"/>
    </source>
</evidence>
<dbReference type="PANTHER" id="PTHR23147">
    <property type="entry name" value="SERINE/ARGININE RICH SPLICING FACTOR"/>
    <property type="match status" value="1"/>
</dbReference>
<accession>A0A915A1J7</accession>
<sequence length="186" mass="21760">MSRKRPCCRADEGTTLYVRQVHYAARPEDLRTLFERMGPVRDVYIPLDYYTHESRGFAYVKYEYAGDAERAYKQLHGCAILGRRIAIDWAQGERKTKAEMREKEEMAHARCERGRRRSSSSRRRSRESSSSSRSRTTRRSNTRSSSVRRMEHSAPRSPSVRCRKERRRSCCRCSTSSVHGSGRQRS</sequence>
<feature type="domain" description="RRM" evidence="3">
    <location>
        <begin position="14"/>
        <end position="92"/>
    </location>
</feature>
<dbReference type="GO" id="GO:0003723">
    <property type="term" value="F:RNA binding"/>
    <property type="evidence" value="ECO:0007669"/>
    <property type="project" value="UniProtKB-UniRule"/>
</dbReference>
<organism evidence="4 5">
    <name type="scientific">Parascaris univalens</name>
    <name type="common">Nematode worm</name>
    <dbReference type="NCBI Taxonomy" id="6257"/>
    <lineage>
        <taxon>Eukaryota</taxon>
        <taxon>Metazoa</taxon>
        <taxon>Ecdysozoa</taxon>
        <taxon>Nematoda</taxon>
        <taxon>Chromadorea</taxon>
        <taxon>Rhabditida</taxon>
        <taxon>Spirurina</taxon>
        <taxon>Ascaridomorpha</taxon>
        <taxon>Ascaridoidea</taxon>
        <taxon>Ascarididae</taxon>
        <taxon>Parascaris</taxon>
    </lineage>
</organism>
<protein>
    <submittedName>
        <fullName evidence="5 6">RRM domain-containing protein</fullName>
    </submittedName>
</protein>
<feature type="compositionally biased region" description="Basic residues" evidence="2">
    <location>
        <begin position="113"/>
        <end position="125"/>
    </location>
</feature>
<keyword evidence="4" id="KW-1185">Reference proteome</keyword>
<feature type="compositionally biased region" description="Basic and acidic residues" evidence="2">
    <location>
        <begin position="98"/>
        <end position="112"/>
    </location>
</feature>
<dbReference type="Gene3D" id="3.30.70.330">
    <property type="match status" value="1"/>
</dbReference>
<dbReference type="AlphaFoldDB" id="A0A915A1J7"/>
<reference evidence="5 6" key="1">
    <citation type="submission" date="2022-11" db="UniProtKB">
        <authorList>
            <consortium name="WormBaseParasite"/>
        </authorList>
    </citation>
    <scope>IDENTIFICATION</scope>
</reference>
<keyword evidence="1" id="KW-0694">RNA-binding</keyword>
<evidence type="ECO:0000256" key="1">
    <source>
        <dbReference type="PROSITE-ProRule" id="PRU00176"/>
    </source>
</evidence>
<dbReference type="WBParaSite" id="PgE165_g001_t02">
    <property type="protein sequence ID" value="PgE165_g001_t02"/>
    <property type="gene ID" value="PgE165_g001"/>
</dbReference>
<proteinExistence type="predicted"/>
<dbReference type="Proteomes" id="UP000887569">
    <property type="component" value="Unplaced"/>
</dbReference>
<feature type="region of interest" description="Disordered" evidence="2">
    <location>
        <begin position="98"/>
        <end position="186"/>
    </location>
</feature>
<name>A0A915A1J7_PARUN</name>